<keyword evidence="4" id="KW-1185">Reference proteome</keyword>
<evidence type="ECO:0000313" key="4">
    <source>
        <dbReference type="Proteomes" id="UP000243723"/>
    </source>
</evidence>
<feature type="region of interest" description="Disordered" evidence="1">
    <location>
        <begin position="424"/>
        <end position="445"/>
    </location>
</feature>
<comment type="caution">
    <text evidence="3">The sequence shown here is derived from an EMBL/GenBank/DDBJ whole genome shotgun (WGS) entry which is preliminary data.</text>
</comment>
<evidence type="ECO:0000313" key="3">
    <source>
        <dbReference type="EMBL" id="PSK57893.1"/>
    </source>
</evidence>
<evidence type="ECO:0008006" key="5">
    <source>
        <dbReference type="Google" id="ProtNLM"/>
    </source>
</evidence>
<evidence type="ECO:0000256" key="1">
    <source>
        <dbReference type="SAM" id="MobiDB-lite"/>
    </source>
</evidence>
<sequence>MSTFFGARAPELTPEVVRDMNVKPAQQRKMPLHERSLSDLNKANGKPKPTIRLVDSDHDSSSIYAKSPFPTKQSQVLEPSKENTRKLKDPVYIDVPAANARPESRDGATSRSQNSRRQNRISASTTASMADTLVADSLFSPTSRRFSADSVVKTPHPTYTVEGQGDHLEPLEETSSDPADLLSSDMPDIPELPTSETSRPRHLAHSSSVYSSVALDELSSDTPRRVRPRSSSSGLGFCVSPISEGEDERDSYMGPATKPSQDSMGESARSDSDQDRSTPHIIRYMSSSDSIQPQFASVRPPYRSRSASSLWSSDSLADADVMPLHIPRKRAHMHSASLNSYPSLTRIGASHLSTIASETEFAESSRQSQQQSPNAGYSWPRRRKTITSSAYSESIASPQIGQTVKPSSSYDTMSSDIVSESAVPEPLFSSSAPIPQKPFTNRMSSGQHMSELDDTIGELQAPVLREKRSGYFVRKRSQTDLRPASRQSNHTTQSAIESERWSTGSFIFPQWAKFFYGNNAPILSAKPSMQTLAGQHYASANASRVTVGGPMYSSIDAAKSRSLDFSRPVTQAGHSRNSTVFTFMTRPGSSHSNWETIPDESPASRLTGIFRPRPRSHTDAPVNSRDSMSIFSEPEITPAPLPEPKARRTSLRSSLRSSLKHPLRANPPKGKTARKSSGRPSVNNRGETTPHSSPLAALPTYTSFPTLIPNARLARSLTAWRVPSIDEPFPKEIWGPGNRQIVCFCLGFLLPPLWMIAAILPLPTCHWRDEREEEWGIGEVEAEKGAEGRVVVQQQWSWEDERRWLKANWWRNLNRIMSVVGVGILGAIIALAVLASRG</sequence>
<reference evidence="3 4" key="1">
    <citation type="submission" date="2017-05" db="EMBL/GenBank/DDBJ databases">
        <title>Draft genome sequence of Elsinoe australis.</title>
        <authorList>
            <person name="Cheng Q."/>
        </authorList>
    </citation>
    <scope>NUCLEOTIDE SEQUENCE [LARGE SCALE GENOMIC DNA]</scope>
    <source>
        <strain evidence="3 4">NL1</strain>
    </source>
</reference>
<feature type="region of interest" description="Disordered" evidence="1">
    <location>
        <begin position="16"/>
        <end position="128"/>
    </location>
</feature>
<name>A0A2P8ABS9_9PEZI</name>
<feature type="compositionally biased region" description="Polar residues" evidence="1">
    <location>
        <begin position="386"/>
        <end position="412"/>
    </location>
</feature>
<feature type="compositionally biased region" description="Low complexity" evidence="1">
    <location>
        <begin position="110"/>
        <end position="122"/>
    </location>
</feature>
<dbReference type="EMBL" id="NHZQ01000037">
    <property type="protein sequence ID" value="PSK57893.1"/>
    <property type="molecule type" value="Genomic_DNA"/>
</dbReference>
<dbReference type="OrthoDB" id="4153178at2759"/>
<feature type="region of interest" description="Disordered" evidence="1">
    <location>
        <begin position="358"/>
        <end position="412"/>
    </location>
</feature>
<feature type="compositionally biased region" description="Basic and acidic residues" evidence="1">
    <location>
        <begin position="268"/>
        <end position="277"/>
    </location>
</feature>
<feature type="region of interest" description="Disordered" evidence="1">
    <location>
        <begin position="587"/>
        <end position="697"/>
    </location>
</feature>
<feature type="transmembrane region" description="Helical" evidence="2">
    <location>
        <begin position="741"/>
        <end position="762"/>
    </location>
</feature>
<feature type="compositionally biased region" description="Polar residues" evidence="1">
    <location>
        <begin position="358"/>
        <end position="375"/>
    </location>
</feature>
<protein>
    <recommendedName>
        <fullName evidence="5">Serine-rich protein</fullName>
    </recommendedName>
</protein>
<feature type="compositionally biased region" description="Polar residues" evidence="1">
    <location>
        <begin position="678"/>
        <end position="692"/>
    </location>
</feature>
<evidence type="ECO:0000256" key="2">
    <source>
        <dbReference type="SAM" id="Phobius"/>
    </source>
</evidence>
<dbReference type="Proteomes" id="UP000243723">
    <property type="component" value="Unassembled WGS sequence"/>
</dbReference>
<keyword evidence="2" id="KW-1133">Transmembrane helix</keyword>
<dbReference type="AlphaFoldDB" id="A0A2P8ABS9"/>
<feature type="region of interest" description="Disordered" evidence="1">
    <location>
        <begin position="476"/>
        <end position="496"/>
    </location>
</feature>
<feature type="compositionally biased region" description="Basic and acidic residues" evidence="1">
    <location>
        <begin position="79"/>
        <end position="91"/>
    </location>
</feature>
<gene>
    <name evidence="3" type="ORF">B9Z65_9095</name>
</gene>
<keyword evidence="2" id="KW-0812">Transmembrane</keyword>
<accession>A0A2P8ABS9</accession>
<feature type="transmembrane region" description="Helical" evidence="2">
    <location>
        <begin position="816"/>
        <end position="835"/>
    </location>
</feature>
<proteinExistence type="predicted"/>
<feature type="compositionally biased region" description="Polar residues" evidence="1">
    <location>
        <begin position="485"/>
        <end position="496"/>
    </location>
</feature>
<feature type="compositionally biased region" description="Polar residues" evidence="1">
    <location>
        <begin position="428"/>
        <end position="445"/>
    </location>
</feature>
<feature type="region of interest" description="Disordered" evidence="1">
    <location>
        <begin position="145"/>
        <end position="277"/>
    </location>
</feature>
<keyword evidence="2" id="KW-0472">Membrane</keyword>
<organism evidence="3 4">
    <name type="scientific">Elsinoe australis</name>
    <dbReference type="NCBI Taxonomy" id="40998"/>
    <lineage>
        <taxon>Eukaryota</taxon>
        <taxon>Fungi</taxon>
        <taxon>Dikarya</taxon>
        <taxon>Ascomycota</taxon>
        <taxon>Pezizomycotina</taxon>
        <taxon>Dothideomycetes</taxon>
        <taxon>Dothideomycetidae</taxon>
        <taxon>Myriangiales</taxon>
        <taxon>Elsinoaceae</taxon>
        <taxon>Elsinoe</taxon>
    </lineage>
</organism>